<feature type="compositionally biased region" description="Basic and acidic residues" evidence="2">
    <location>
        <begin position="7"/>
        <end position="27"/>
    </location>
</feature>
<dbReference type="EMBL" id="JABSTR010000003">
    <property type="protein sequence ID" value="KAH9365039.1"/>
    <property type="molecule type" value="Genomic_DNA"/>
</dbReference>
<gene>
    <name evidence="3" type="ORF">HPB48_016155</name>
</gene>
<keyword evidence="1" id="KW-0175">Coiled coil</keyword>
<dbReference type="Proteomes" id="UP000821853">
    <property type="component" value="Unassembled WGS sequence"/>
</dbReference>
<proteinExistence type="predicted"/>
<protein>
    <submittedName>
        <fullName evidence="3">Uncharacterized protein</fullName>
    </submittedName>
</protein>
<dbReference type="PANTHER" id="PTHR46888:SF1">
    <property type="entry name" value="RIBONUCLEASE H"/>
    <property type="match status" value="1"/>
</dbReference>
<dbReference type="AlphaFoldDB" id="A0A9J6FQD6"/>
<name>A0A9J6FQD6_HAELO</name>
<organism evidence="3 4">
    <name type="scientific">Haemaphysalis longicornis</name>
    <name type="common">Bush tick</name>
    <dbReference type="NCBI Taxonomy" id="44386"/>
    <lineage>
        <taxon>Eukaryota</taxon>
        <taxon>Metazoa</taxon>
        <taxon>Ecdysozoa</taxon>
        <taxon>Arthropoda</taxon>
        <taxon>Chelicerata</taxon>
        <taxon>Arachnida</taxon>
        <taxon>Acari</taxon>
        <taxon>Parasitiformes</taxon>
        <taxon>Ixodida</taxon>
        <taxon>Ixodoidea</taxon>
        <taxon>Ixodidae</taxon>
        <taxon>Haemaphysalinae</taxon>
        <taxon>Haemaphysalis</taxon>
    </lineage>
</organism>
<evidence type="ECO:0000256" key="2">
    <source>
        <dbReference type="SAM" id="MobiDB-lite"/>
    </source>
</evidence>
<feature type="coiled-coil region" evidence="1">
    <location>
        <begin position="128"/>
        <end position="164"/>
    </location>
</feature>
<accession>A0A9J6FQD6</accession>
<sequence length="334" mass="37656">MESADSENGHRLRRRTTEFETPERRSAADSGRVHVWVSGDSWEATNWREGGASQGPAAYSSGNGGNDSNGSKKPAIRISSEGVHEHAVRAYKPGQAEGENNGRRRGEGCVGRQFVRAWGAVYPDGNRHEKKKHEVRAAVERRRALELELELEKLRASRREESTAKNAKVLEISDALAELSRYSKWLSGALPKFPAEVEVPVWFEAVEHTQEAYAVPKEHWGQIVFPLMAEKVRLLSTRLTPSQHREYEVLEKVVLEELKLSGGEYRRMFLTSKKLPSEGWRAFATSLQSYFNCYVEERGVNTFEGLVELLEADQLKNTLSEEAIPYVTLQEGEG</sequence>
<evidence type="ECO:0000256" key="1">
    <source>
        <dbReference type="SAM" id="Coils"/>
    </source>
</evidence>
<dbReference type="OrthoDB" id="6437161at2759"/>
<comment type="caution">
    <text evidence="3">The sequence shown here is derived from an EMBL/GenBank/DDBJ whole genome shotgun (WGS) entry which is preliminary data.</text>
</comment>
<feature type="region of interest" description="Disordered" evidence="2">
    <location>
        <begin position="1"/>
        <end position="106"/>
    </location>
</feature>
<reference evidence="3 4" key="1">
    <citation type="journal article" date="2020" name="Cell">
        <title>Large-Scale Comparative Analyses of Tick Genomes Elucidate Their Genetic Diversity and Vector Capacities.</title>
        <authorList>
            <consortium name="Tick Genome and Microbiome Consortium (TIGMIC)"/>
            <person name="Jia N."/>
            <person name="Wang J."/>
            <person name="Shi W."/>
            <person name="Du L."/>
            <person name="Sun Y."/>
            <person name="Zhan W."/>
            <person name="Jiang J.F."/>
            <person name="Wang Q."/>
            <person name="Zhang B."/>
            <person name="Ji P."/>
            <person name="Bell-Sakyi L."/>
            <person name="Cui X.M."/>
            <person name="Yuan T.T."/>
            <person name="Jiang B.G."/>
            <person name="Yang W.F."/>
            <person name="Lam T.T."/>
            <person name="Chang Q.C."/>
            <person name="Ding S.J."/>
            <person name="Wang X.J."/>
            <person name="Zhu J.G."/>
            <person name="Ruan X.D."/>
            <person name="Zhao L."/>
            <person name="Wei J.T."/>
            <person name="Ye R.Z."/>
            <person name="Que T.C."/>
            <person name="Du C.H."/>
            <person name="Zhou Y.H."/>
            <person name="Cheng J.X."/>
            <person name="Dai P.F."/>
            <person name="Guo W.B."/>
            <person name="Han X.H."/>
            <person name="Huang E.J."/>
            <person name="Li L.F."/>
            <person name="Wei W."/>
            <person name="Gao Y.C."/>
            <person name="Liu J.Z."/>
            <person name="Shao H.Z."/>
            <person name="Wang X."/>
            <person name="Wang C.C."/>
            <person name="Yang T.C."/>
            <person name="Huo Q.B."/>
            <person name="Li W."/>
            <person name="Chen H.Y."/>
            <person name="Chen S.E."/>
            <person name="Zhou L.G."/>
            <person name="Ni X.B."/>
            <person name="Tian J.H."/>
            <person name="Sheng Y."/>
            <person name="Liu T."/>
            <person name="Pan Y.S."/>
            <person name="Xia L.Y."/>
            <person name="Li J."/>
            <person name="Zhao F."/>
            <person name="Cao W.C."/>
        </authorList>
    </citation>
    <scope>NUCLEOTIDE SEQUENCE [LARGE SCALE GENOMIC DNA]</scope>
    <source>
        <strain evidence="3">HaeL-2018</strain>
    </source>
</reference>
<dbReference type="VEuPathDB" id="VectorBase:HLOH_058571"/>
<dbReference type="PANTHER" id="PTHR46888">
    <property type="entry name" value="ZINC KNUCKLE DOMAINCONTAINING PROTEIN-RELATED"/>
    <property type="match status" value="1"/>
</dbReference>
<evidence type="ECO:0000313" key="3">
    <source>
        <dbReference type="EMBL" id="KAH9365039.1"/>
    </source>
</evidence>
<keyword evidence="4" id="KW-1185">Reference proteome</keyword>
<evidence type="ECO:0000313" key="4">
    <source>
        <dbReference type="Proteomes" id="UP000821853"/>
    </source>
</evidence>
<dbReference type="OMA" id="QHREYEV"/>